<dbReference type="Pfam" id="PF02481">
    <property type="entry name" value="DNA_processg_A"/>
    <property type="match status" value="1"/>
</dbReference>
<dbReference type="Pfam" id="PF17782">
    <property type="entry name" value="WHD_DprA"/>
    <property type="match status" value="1"/>
</dbReference>
<evidence type="ECO:0000313" key="5">
    <source>
        <dbReference type="EMBL" id="UZW75048.1"/>
    </source>
</evidence>
<protein>
    <submittedName>
        <fullName evidence="5">DNA-processing protein DprA</fullName>
    </submittedName>
</protein>
<dbReference type="EMBL" id="CP101527">
    <property type="protein sequence ID" value="UZW75048.1"/>
    <property type="molecule type" value="Genomic_DNA"/>
</dbReference>
<dbReference type="Gene3D" id="3.40.50.450">
    <property type="match status" value="1"/>
</dbReference>
<accession>A0A9E8HLT7</accession>
<dbReference type="RefSeq" id="WP_251812290.1">
    <property type="nucleotide sequence ID" value="NZ_CP101527.1"/>
</dbReference>
<dbReference type="GO" id="GO:0009294">
    <property type="term" value="P:DNA-mediated transformation"/>
    <property type="evidence" value="ECO:0007669"/>
    <property type="project" value="InterPro"/>
</dbReference>
<feature type="compositionally biased region" description="Low complexity" evidence="2">
    <location>
        <begin position="327"/>
        <end position="350"/>
    </location>
</feature>
<comment type="similarity">
    <text evidence="1">Belongs to the DprA/Smf family.</text>
</comment>
<keyword evidence="6" id="KW-1185">Reference proteome</keyword>
<proteinExistence type="inferred from homology"/>
<dbReference type="InterPro" id="IPR003488">
    <property type="entry name" value="DprA"/>
</dbReference>
<evidence type="ECO:0000259" key="4">
    <source>
        <dbReference type="Pfam" id="PF17782"/>
    </source>
</evidence>
<dbReference type="InterPro" id="IPR036388">
    <property type="entry name" value="WH-like_DNA-bd_sf"/>
</dbReference>
<reference evidence="5" key="1">
    <citation type="submission" date="2022-07" db="EMBL/GenBank/DDBJ databases">
        <title>Alkalimarinus sp. nov., isolated from gut of a Alitta virens.</title>
        <authorList>
            <person name="Yang A.I."/>
            <person name="Shin N.-R."/>
        </authorList>
    </citation>
    <scope>NUCLEOTIDE SEQUENCE</scope>
    <source>
        <strain evidence="5">FA028</strain>
    </source>
</reference>
<evidence type="ECO:0000259" key="3">
    <source>
        <dbReference type="Pfam" id="PF02481"/>
    </source>
</evidence>
<dbReference type="Proteomes" id="UP001164472">
    <property type="component" value="Chromosome"/>
</dbReference>
<feature type="domain" description="Smf/DprA SLOG" evidence="3">
    <location>
        <begin position="102"/>
        <end position="310"/>
    </location>
</feature>
<name>A0A9E8HLT7_9ALTE</name>
<evidence type="ECO:0000256" key="1">
    <source>
        <dbReference type="ARBA" id="ARBA00006525"/>
    </source>
</evidence>
<organism evidence="5 6">
    <name type="scientific">Alkalimarinus sediminis</name>
    <dbReference type="NCBI Taxonomy" id="1632866"/>
    <lineage>
        <taxon>Bacteria</taxon>
        <taxon>Pseudomonadati</taxon>
        <taxon>Pseudomonadota</taxon>
        <taxon>Gammaproteobacteria</taxon>
        <taxon>Alteromonadales</taxon>
        <taxon>Alteromonadaceae</taxon>
        <taxon>Alkalimarinus</taxon>
    </lineage>
</organism>
<dbReference type="Gene3D" id="1.10.10.10">
    <property type="entry name" value="Winged helix-like DNA-binding domain superfamily/Winged helix DNA-binding domain"/>
    <property type="match status" value="1"/>
</dbReference>
<gene>
    <name evidence="5" type="primary">dprA</name>
    <name evidence="5" type="ORF">NNL22_00135</name>
</gene>
<sequence length="438" mass="46611">MTDSSTALVFKSNLTTPSNTVLSTLALFHLPGVGATRYHKLIEWFGSAEAAVSGDRKLLNAAGVKPDAVKLLDDYLLNGLDSDIGRLIARDLDWAEMPGNDVMVIDDHDYPPLLKHIDSPPPVLFIRGARPLLGEPQLAIVGSRNPSIDGKENAYRFAKAIVNVGMTVTSGMALGVDGAAHRGAIDGNGHTVAVVGTGADITYPARHRALSTEIVERGVILSELPLGTQPHPSNFPRRNRIISALSLGVLVVEASPKSGSLITAHCALDQGREVYAIPGSIHNPMARGCHQLLRQGAKLVESSEDIFEEISSLLAFHQLMRNESTLPPSINSSNANSSNTNPSITNSPSADCSSIQLTADLFTSEQIDDTQALATDLTESEKALLGFLGYDVVSVDLAVERSELSAEEVSILLMSLELKGLVQSVPGGFQKVRDSITA</sequence>
<evidence type="ECO:0000313" key="6">
    <source>
        <dbReference type="Proteomes" id="UP001164472"/>
    </source>
</evidence>
<dbReference type="SUPFAM" id="SSF102405">
    <property type="entry name" value="MCP/YpsA-like"/>
    <property type="match status" value="1"/>
</dbReference>
<dbReference type="InterPro" id="IPR041614">
    <property type="entry name" value="DprA_WH"/>
</dbReference>
<feature type="domain" description="DprA winged helix" evidence="4">
    <location>
        <begin position="371"/>
        <end position="428"/>
    </location>
</feature>
<dbReference type="PANTHER" id="PTHR43022">
    <property type="entry name" value="PROTEIN SMF"/>
    <property type="match status" value="1"/>
</dbReference>
<dbReference type="NCBIfam" id="TIGR00732">
    <property type="entry name" value="dprA"/>
    <property type="match status" value="1"/>
</dbReference>
<dbReference type="AlphaFoldDB" id="A0A9E8HLT7"/>
<evidence type="ECO:0000256" key="2">
    <source>
        <dbReference type="SAM" id="MobiDB-lite"/>
    </source>
</evidence>
<feature type="region of interest" description="Disordered" evidence="2">
    <location>
        <begin position="325"/>
        <end position="350"/>
    </location>
</feature>
<dbReference type="InterPro" id="IPR057666">
    <property type="entry name" value="DrpA_SLOG"/>
</dbReference>
<dbReference type="KEGG" id="asem:NNL22_00135"/>
<dbReference type="PANTHER" id="PTHR43022:SF1">
    <property type="entry name" value="PROTEIN SMF"/>
    <property type="match status" value="1"/>
</dbReference>